<organism evidence="5 6">
    <name type="scientific">Flavobacterium silvaticum</name>
    <dbReference type="NCBI Taxonomy" id="1852020"/>
    <lineage>
        <taxon>Bacteria</taxon>
        <taxon>Pseudomonadati</taxon>
        <taxon>Bacteroidota</taxon>
        <taxon>Flavobacteriia</taxon>
        <taxon>Flavobacteriales</taxon>
        <taxon>Flavobacteriaceae</taxon>
        <taxon>Flavobacterium</taxon>
    </lineage>
</organism>
<dbReference type="Pfam" id="PF03364">
    <property type="entry name" value="Polyketide_cyc"/>
    <property type="match status" value="1"/>
</dbReference>
<dbReference type="SUPFAM" id="SSF55961">
    <property type="entry name" value="Bet v1-like"/>
    <property type="match status" value="1"/>
</dbReference>
<feature type="domain" description="Coenzyme Q-binding protein COQ10 START" evidence="3">
    <location>
        <begin position="117"/>
        <end position="218"/>
    </location>
</feature>
<dbReference type="PANTHER" id="PTHR33824:SF7">
    <property type="entry name" value="POLYKETIDE CYCLASE_DEHYDRASE AND LIPID TRANSPORT SUPERFAMILY PROTEIN"/>
    <property type="match status" value="1"/>
</dbReference>
<dbReference type="RefSeq" id="WP_169526367.1">
    <property type="nucleotide sequence ID" value="NZ_JAAMPU010000100.1"/>
</dbReference>
<sequence>MKATKTNDTRNFSRIDPSGTDPNRYASTVKPESEPAQKPFNLKVNISTVERVAMIAAGGYLLYKALSSKKKSIPKAIAGGAMLVRGAGGYCPMYDAMDNNPKLSGKNINIDSNFTVHKPAMEVYRNWRDLKNLPEFIKHLSEVREINRIESEWTANGPAGIGKITWKAHILMDEPGKVLSWQSLPGASVYNTGKVTFTEIDAENTEVRVNLSYKAPMGIAGETAANWLNPLIEKGITNDVQNFLSQIENSKPELSN</sequence>
<dbReference type="AlphaFoldDB" id="A0A972FYW9"/>
<gene>
    <name evidence="5" type="ORF">G6047_04915</name>
</gene>
<dbReference type="Gene3D" id="3.30.530.20">
    <property type="match status" value="1"/>
</dbReference>
<feature type="compositionally biased region" description="Basic and acidic residues" evidence="2">
    <location>
        <begin position="1"/>
        <end position="13"/>
    </location>
</feature>
<keyword evidence="6" id="KW-1185">Reference proteome</keyword>
<evidence type="ECO:0000259" key="4">
    <source>
        <dbReference type="Pfam" id="PF11127"/>
    </source>
</evidence>
<feature type="region of interest" description="Disordered" evidence="2">
    <location>
        <begin position="1"/>
        <end position="36"/>
    </location>
</feature>
<dbReference type="PANTHER" id="PTHR33824">
    <property type="entry name" value="POLYKETIDE CYCLASE/DEHYDRASE AND LIPID TRANSPORT SUPERFAMILY PROTEIN"/>
    <property type="match status" value="1"/>
</dbReference>
<dbReference type="EMBL" id="JAAMPU010000100">
    <property type="protein sequence ID" value="NMH27366.1"/>
    <property type="molecule type" value="Genomic_DNA"/>
</dbReference>
<dbReference type="Pfam" id="PF11127">
    <property type="entry name" value="YgaP-like_TM"/>
    <property type="match status" value="1"/>
</dbReference>
<feature type="domain" description="Inner membrane protein YgaP-like transmembrane" evidence="4">
    <location>
        <begin position="43"/>
        <end position="98"/>
    </location>
</feature>
<proteinExistence type="inferred from homology"/>
<comment type="similarity">
    <text evidence="1">Belongs to the ribosome association toxin RatA family.</text>
</comment>
<evidence type="ECO:0000313" key="5">
    <source>
        <dbReference type="EMBL" id="NMH27366.1"/>
    </source>
</evidence>
<comment type="caution">
    <text evidence="5">The sequence shown here is derived from an EMBL/GenBank/DDBJ whole genome shotgun (WGS) entry which is preliminary data.</text>
</comment>
<dbReference type="CDD" id="cd07817">
    <property type="entry name" value="SRPBCC_8"/>
    <property type="match status" value="1"/>
</dbReference>
<evidence type="ECO:0000259" key="3">
    <source>
        <dbReference type="Pfam" id="PF03364"/>
    </source>
</evidence>
<dbReference type="InterPro" id="IPR047137">
    <property type="entry name" value="ORF3"/>
</dbReference>
<dbReference type="InterPro" id="IPR005031">
    <property type="entry name" value="COQ10_START"/>
</dbReference>
<accession>A0A972FYW9</accession>
<dbReference type="Proteomes" id="UP000712080">
    <property type="component" value="Unassembled WGS sequence"/>
</dbReference>
<evidence type="ECO:0000256" key="1">
    <source>
        <dbReference type="ARBA" id="ARBA00008918"/>
    </source>
</evidence>
<name>A0A972FYW9_9FLAO</name>
<dbReference type="InterPro" id="IPR023393">
    <property type="entry name" value="START-like_dom_sf"/>
</dbReference>
<dbReference type="InterPro" id="IPR021309">
    <property type="entry name" value="YgaP-like_TM"/>
</dbReference>
<protein>
    <submittedName>
        <fullName evidence="5">DUF2892 domain-containing protein</fullName>
    </submittedName>
</protein>
<reference evidence="5" key="1">
    <citation type="submission" date="2020-02" db="EMBL/GenBank/DDBJ databases">
        <title>Flavobacterium sp. genome.</title>
        <authorList>
            <person name="Jung H.S."/>
            <person name="Baek J.H."/>
            <person name="Jeon C.O."/>
        </authorList>
    </citation>
    <scope>NUCLEOTIDE SEQUENCE</scope>
    <source>
        <strain evidence="5">SE-s28</strain>
    </source>
</reference>
<evidence type="ECO:0000256" key="2">
    <source>
        <dbReference type="SAM" id="MobiDB-lite"/>
    </source>
</evidence>
<evidence type="ECO:0000313" key="6">
    <source>
        <dbReference type="Proteomes" id="UP000712080"/>
    </source>
</evidence>